<organism evidence="1 2">
    <name type="scientific">Candidatus Portnoybacteria bacterium CG06_land_8_20_14_3_00_39_12</name>
    <dbReference type="NCBI Taxonomy" id="1974809"/>
    <lineage>
        <taxon>Bacteria</taxon>
        <taxon>Candidatus Portnoyibacteriota</taxon>
    </lineage>
</organism>
<protein>
    <submittedName>
        <fullName evidence="1">Uncharacterized protein</fullName>
    </submittedName>
</protein>
<gene>
    <name evidence="1" type="ORF">COS76_00335</name>
</gene>
<evidence type="ECO:0000313" key="1">
    <source>
        <dbReference type="EMBL" id="PIU75529.1"/>
    </source>
</evidence>
<dbReference type="AlphaFoldDB" id="A0A2M7AY98"/>
<comment type="caution">
    <text evidence="1">The sequence shown here is derived from an EMBL/GenBank/DDBJ whole genome shotgun (WGS) entry which is preliminary data.</text>
</comment>
<reference evidence="2" key="1">
    <citation type="submission" date="2017-09" db="EMBL/GenBank/DDBJ databases">
        <title>Depth-based differentiation of microbial function through sediment-hosted aquifers and enrichment of novel symbionts in the deep terrestrial subsurface.</title>
        <authorList>
            <person name="Probst A.J."/>
            <person name="Ladd B."/>
            <person name="Jarett J.K."/>
            <person name="Geller-Mcgrath D.E."/>
            <person name="Sieber C.M.K."/>
            <person name="Emerson J.B."/>
            <person name="Anantharaman K."/>
            <person name="Thomas B.C."/>
            <person name="Malmstrom R."/>
            <person name="Stieglmeier M."/>
            <person name="Klingl A."/>
            <person name="Woyke T."/>
            <person name="Ryan C.M."/>
            <person name="Banfield J.F."/>
        </authorList>
    </citation>
    <scope>NUCLEOTIDE SEQUENCE [LARGE SCALE GENOMIC DNA]</scope>
</reference>
<sequence>MNLVKVKCTFCEKRFLRRKGQFDEARKFGWNQYCSKKCQFKNKTKKRVLSCENCGKSFKRTPSGISSHNYCSRSCAAIINNRNYQKRKAKKLKCKNCGEKFKKWGAGNKKYCSLACRNAAERYNPEKLLEIIKEVASKINRTPARRELYGGVDKACIKFFGSWNKAIESAGLTPNRSHDDRMYKRSNAKALDGHLCDSISELLIDNWLYQNNIPHERNAQYPGTHHKADWQIISKSQKIFIEYFGLANDSPRYDRAVKEKKELCRKHKIKLIEIYHWDLYPKRKFEEKIKKSLRA</sequence>
<dbReference type="InterPro" id="IPR041025">
    <property type="entry name" value="HNH_repeat"/>
</dbReference>
<proteinExistence type="predicted"/>
<dbReference type="Pfam" id="PF18780">
    <property type="entry name" value="HNH_repeat"/>
    <property type="match status" value="1"/>
</dbReference>
<dbReference type="Gene3D" id="3.40.960.10">
    <property type="entry name" value="VSR Endonuclease"/>
    <property type="match status" value="1"/>
</dbReference>
<name>A0A2M7AY98_9BACT</name>
<evidence type="ECO:0000313" key="2">
    <source>
        <dbReference type="Proteomes" id="UP000228775"/>
    </source>
</evidence>
<dbReference type="EMBL" id="PEVY01000006">
    <property type="protein sequence ID" value="PIU75529.1"/>
    <property type="molecule type" value="Genomic_DNA"/>
</dbReference>
<dbReference type="Proteomes" id="UP000228775">
    <property type="component" value="Unassembled WGS sequence"/>
</dbReference>
<accession>A0A2M7AY98</accession>